<organism evidence="7 8">
    <name type="scientific">Clitoria ternatea</name>
    <name type="common">Butterfly pea</name>
    <dbReference type="NCBI Taxonomy" id="43366"/>
    <lineage>
        <taxon>Eukaryota</taxon>
        <taxon>Viridiplantae</taxon>
        <taxon>Streptophyta</taxon>
        <taxon>Embryophyta</taxon>
        <taxon>Tracheophyta</taxon>
        <taxon>Spermatophyta</taxon>
        <taxon>Magnoliopsida</taxon>
        <taxon>eudicotyledons</taxon>
        <taxon>Gunneridae</taxon>
        <taxon>Pentapetalae</taxon>
        <taxon>rosids</taxon>
        <taxon>fabids</taxon>
        <taxon>Fabales</taxon>
        <taxon>Fabaceae</taxon>
        <taxon>Papilionoideae</taxon>
        <taxon>50 kb inversion clade</taxon>
        <taxon>NPAAA clade</taxon>
        <taxon>indigoferoid/millettioid clade</taxon>
        <taxon>Phaseoleae</taxon>
        <taxon>Clitoria</taxon>
    </lineage>
</organism>
<comment type="caution">
    <text evidence="7">The sequence shown here is derived from an EMBL/GenBank/DDBJ whole genome shotgun (WGS) entry which is preliminary data.</text>
</comment>
<evidence type="ECO:0000313" key="7">
    <source>
        <dbReference type="EMBL" id="KAK7317455.1"/>
    </source>
</evidence>
<protein>
    <recommendedName>
        <fullName evidence="6">MYND-type domain-containing protein</fullName>
    </recommendedName>
</protein>
<feature type="signal peptide" evidence="5">
    <location>
        <begin position="1"/>
        <end position="22"/>
    </location>
</feature>
<evidence type="ECO:0000256" key="4">
    <source>
        <dbReference type="PROSITE-ProRule" id="PRU00134"/>
    </source>
</evidence>
<evidence type="ECO:0000256" key="5">
    <source>
        <dbReference type="SAM" id="SignalP"/>
    </source>
</evidence>
<dbReference type="InterPro" id="IPR002893">
    <property type="entry name" value="Znf_MYND"/>
</dbReference>
<dbReference type="Proteomes" id="UP001359559">
    <property type="component" value="Unassembled WGS sequence"/>
</dbReference>
<dbReference type="SUPFAM" id="SSF144232">
    <property type="entry name" value="HIT/MYND zinc finger-like"/>
    <property type="match status" value="1"/>
</dbReference>
<dbReference type="Pfam" id="PF01753">
    <property type="entry name" value="zf-MYND"/>
    <property type="match status" value="1"/>
</dbReference>
<dbReference type="AlphaFoldDB" id="A0AAN9KGG8"/>
<evidence type="ECO:0000256" key="3">
    <source>
        <dbReference type="ARBA" id="ARBA00022833"/>
    </source>
</evidence>
<reference evidence="7 8" key="1">
    <citation type="submission" date="2024-01" db="EMBL/GenBank/DDBJ databases">
        <title>The genomes of 5 underutilized Papilionoideae crops provide insights into root nodulation and disease resistance.</title>
        <authorList>
            <person name="Yuan L."/>
        </authorList>
    </citation>
    <scope>NUCLEOTIDE SEQUENCE [LARGE SCALE GENOMIC DNA]</scope>
    <source>
        <strain evidence="7">LY-2023</strain>
        <tissue evidence="7">Leaf</tissue>
    </source>
</reference>
<dbReference type="EMBL" id="JAYKXN010000001">
    <property type="protein sequence ID" value="KAK7317455.1"/>
    <property type="molecule type" value="Genomic_DNA"/>
</dbReference>
<keyword evidence="3" id="KW-0862">Zinc</keyword>
<evidence type="ECO:0000313" key="8">
    <source>
        <dbReference type="Proteomes" id="UP001359559"/>
    </source>
</evidence>
<keyword evidence="1" id="KW-0479">Metal-binding</keyword>
<dbReference type="GO" id="GO:0008270">
    <property type="term" value="F:zinc ion binding"/>
    <property type="evidence" value="ECO:0007669"/>
    <property type="project" value="UniProtKB-KW"/>
</dbReference>
<evidence type="ECO:0000259" key="6">
    <source>
        <dbReference type="PROSITE" id="PS50865"/>
    </source>
</evidence>
<keyword evidence="5" id="KW-0732">Signal</keyword>
<dbReference type="Gene3D" id="6.10.140.2220">
    <property type="match status" value="1"/>
</dbReference>
<feature type="domain" description="MYND-type" evidence="6">
    <location>
        <begin position="62"/>
        <end position="101"/>
    </location>
</feature>
<gene>
    <name evidence="7" type="ORF">RJT34_01708</name>
</gene>
<evidence type="ECO:0000256" key="2">
    <source>
        <dbReference type="ARBA" id="ARBA00022771"/>
    </source>
</evidence>
<proteinExistence type="predicted"/>
<keyword evidence="2 4" id="KW-0863">Zinc-finger</keyword>
<accession>A0AAN9KGG8</accession>
<dbReference type="PROSITE" id="PS50865">
    <property type="entry name" value="ZF_MYND_2"/>
    <property type="match status" value="1"/>
</dbReference>
<sequence length="203" mass="22936">MMILPFLGLIFWLESKVSRSNGVNDSSIEKELVQNNDEMNNLIFQQDEDNTISGVLSAHCACSFCGRLSNIVARCSRCKNASYCSNVCDGMHWRCWHQYQCVETEDAEDHEGSPSHGTGCLFMDQGNETSKYPSNDVDHEQKINEEHVYYIEGGEELHNNVEYFNDERAILPRHSSVSSNDGCAVCGSPSSKICSRCRAIKYW</sequence>
<feature type="chain" id="PRO_5042847355" description="MYND-type domain-containing protein" evidence="5">
    <location>
        <begin position="23"/>
        <end position="203"/>
    </location>
</feature>
<evidence type="ECO:0000256" key="1">
    <source>
        <dbReference type="ARBA" id="ARBA00022723"/>
    </source>
</evidence>
<name>A0AAN9KGG8_CLITE</name>
<keyword evidence="8" id="KW-1185">Reference proteome</keyword>